<feature type="region of interest" description="Disordered" evidence="4">
    <location>
        <begin position="157"/>
        <end position="191"/>
    </location>
</feature>
<dbReference type="PANTHER" id="PTHR31001">
    <property type="entry name" value="UNCHARACTERIZED TRANSCRIPTIONAL REGULATORY PROTEIN"/>
    <property type="match status" value="1"/>
</dbReference>
<dbReference type="PROSITE" id="PS50048">
    <property type="entry name" value="ZN2_CY6_FUNGAL_2"/>
    <property type="match status" value="1"/>
</dbReference>
<dbReference type="Pfam" id="PF04082">
    <property type="entry name" value="Fungal_trans"/>
    <property type="match status" value="1"/>
</dbReference>
<evidence type="ECO:0000313" key="6">
    <source>
        <dbReference type="EMBL" id="KAL1902287.1"/>
    </source>
</evidence>
<evidence type="ECO:0000256" key="4">
    <source>
        <dbReference type="SAM" id="MobiDB-lite"/>
    </source>
</evidence>
<dbReference type="SUPFAM" id="SSF57701">
    <property type="entry name" value="Zn2/Cys6 DNA-binding domain"/>
    <property type="match status" value="1"/>
</dbReference>
<dbReference type="InterPro" id="IPR007219">
    <property type="entry name" value="XnlR_reg_dom"/>
</dbReference>
<feature type="region of interest" description="Disordered" evidence="4">
    <location>
        <begin position="72"/>
        <end position="139"/>
    </location>
</feature>
<name>A0ABR3ZPV2_9PEZI</name>
<dbReference type="EMBL" id="JAWCUI010000005">
    <property type="protein sequence ID" value="KAL1902287.1"/>
    <property type="molecule type" value="Genomic_DNA"/>
</dbReference>
<keyword evidence="3" id="KW-0539">Nucleus</keyword>
<dbReference type="InterPro" id="IPR050613">
    <property type="entry name" value="Sec_Metabolite_Reg"/>
</dbReference>
<dbReference type="CDD" id="cd12148">
    <property type="entry name" value="fungal_TF_MHR"/>
    <property type="match status" value="1"/>
</dbReference>
<feature type="compositionally biased region" description="Low complexity" evidence="4">
    <location>
        <begin position="19"/>
        <end position="32"/>
    </location>
</feature>
<dbReference type="Pfam" id="PF00172">
    <property type="entry name" value="Zn_clus"/>
    <property type="match status" value="1"/>
</dbReference>
<evidence type="ECO:0000313" key="7">
    <source>
        <dbReference type="Proteomes" id="UP001583186"/>
    </source>
</evidence>
<dbReference type="PROSITE" id="PS00463">
    <property type="entry name" value="ZN2_CY6_FUNGAL_1"/>
    <property type="match status" value="1"/>
</dbReference>
<dbReference type="PANTHER" id="PTHR31001:SF85">
    <property type="entry name" value="ZN(II)2CYS6 TRANSCRIPTION FACTOR (EUROFUNG)"/>
    <property type="match status" value="1"/>
</dbReference>
<evidence type="ECO:0000259" key="5">
    <source>
        <dbReference type="PROSITE" id="PS50048"/>
    </source>
</evidence>
<reference evidence="6 7" key="1">
    <citation type="journal article" date="2024" name="IMA Fungus">
        <title>IMA Genome - F19 : A genome assembly and annotation guide to empower mycologists, including annotated draft genome sequences of Ceratocystis pirilliformis, Diaporthe australafricana, Fusarium ophioides, Paecilomyces lecythidis, and Sporothrix stenoceras.</title>
        <authorList>
            <person name="Aylward J."/>
            <person name="Wilson A.M."/>
            <person name="Visagie C.M."/>
            <person name="Spraker J."/>
            <person name="Barnes I."/>
            <person name="Buitendag C."/>
            <person name="Ceriani C."/>
            <person name="Del Mar Angel L."/>
            <person name="du Plessis D."/>
            <person name="Fuchs T."/>
            <person name="Gasser K."/>
            <person name="Kramer D."/>
            <person name="Li W."/>
            <person name="Munsamy K."/>
            <person name="Piso A."/>
            <person name="Price J.L."/>
            <person name="Sonnekus B."/>
            <person name="Thomas C."/>
            <person name="van der Nest A."/>
            <person name="van Dijk A."/>
            <person name="van Heerden A."/>
            <person name="van Vuuren N."/>
            <person name="Yilmaz N."/>
            <person name="Duong T.A."/>
            <person name="van der Merwe N.A."/>
            <person name="Wingfield M.J."/>
            <person name="Wingfield B.D."/>
        </authorList>
    </citation>
    <scope>NUCLEOTIDE SEQUENCE [LARGE SCALE GENOMIC DNA]</scope>
    <source>
        <strain evidence="6 7">CMW 5346</strain>
    </source>
</reference>
<feature type="region of interest" description="Disordered" evidence="4">
    <location>
        <begin position="663"/>
        <end position="719"/>
    </location>
</feature>
<dbReference type="InterPro" id="IPR001138">
    <property type="entry name" value="Zn2Cys6_DnaBD"/>
</dbReference>
<dbReference type="Gene3D" id="4.10.240.10">
    <property type="entry name" value="Zn(2)-C6 fungal-type DNA-binding domain"/>
    <property type="match status" value="1"/>
</dbReference>
<evidence type="ECO:0000256" key="2">
    <source>
        <dbReference type="ARBA" id="ARBA00022723"/>
    </source>
</evidence>
<evidence type="ECO:0000256" key="1">
    <source>
        <dbReference type="ARBA" id="ARBA00004123"/>
    </source>
</evidence>
<feature type="compositionally biased region" description="Acidic residues" evidence="4">
    <location>
        <begin position="687"/>
        <end position="702"/>
    </location>
</feature>
<evidence type="ECO:0000256" key="3">
    <source>
        <dbReference type="ARBA" id="ARBA00023242"/>
    </source>
</evidence>
<keyword evidence="7" id="KW-1185">Reference proteome</keyword>
<dbReference type="CDD" id="cd00067">
    <property type="entry name" value="GAL4"/>
    <property type="match status" value="1"/>
</dbReference>
<keyword evidence="2" id="KW-0479">Metal-binding</keyword>
<feature type="region of interest" description="Disordered" evidence="4">
    <location>
        <begin position="1"/>
        <end position="32"/>
    </location>
</feature>
<comment type="caution">
    <text evidence="6">The sequence shown here is derived from an EMBL/GenBank/DDBJ whole genome shotgun (WGS) entry which is preliminary data.</text>
</comment>
<accession>A0ABR3ZPV2</accession>
<feature type="domain" description="Zn(2)-C6 fungal-type" evidence="5">
    <location>
        <begin position="43"/>
        <end position="71"/>
    </location>
</feature>
<dbReference type="InterPro" id="IPR036864">
    <property type="entry name" value="Zn2-C6_fun-type_DNA-bd_sf"/>
</dbReference>
<organism evidence="6 7">
    <name type="scientific">Sporothrix stenoceras</name>
    <dbReference type="NCBI Taxonomy" id="5173"/>
    <lineage>
        <taxon>Eukaryota</taxon>
        <taxon>Fungi</taxon>
        <taxon>Dikarya</taxon>
        <taxon>Ascomycota</taxon>
        <taxon>Pezizomycotina</taxon>
        <taxon>Sordariomycetes</taxon>
        <taxon>Sordariomycetidae</taxon>
        <taxon>Ophiostomatales</taxon>
        <taxon>Ophiostomataceae</taxon>
        <taxon>Sporothrix</taxon>
    </lineage>
</organism>
<dbReference type="SMART" id="SM00066">
    <property type="entry name" value="GAL4"/>
    <property type="match status" value="1"/>
</dbReference>
<dbReference type="Proteomes" id="UP001583186">
    <property type="component" value="Unassembled WGS sequence"/>
</dbReference>
<proteinExistence type="predicted"/>
<comment type="subcellular location">
    <subcellularLocation>
        <location evidence="1">Nucleus</location>
    </subcellularLocation>
</comment>
<sequence>MSARAKWKSLHTSLPADAPAPHSPQAPTTTAAAAGTPTAVPYSCVACKQRKVKCSRQFPCAECVRMDVECVPSSRKPYSSRKRRRGQSDDNDEDESPERPQPQVTRAPSAVNSPLPRRAKQWPGKEKQSTGQATERSMPPVFGQHLWTGLQEDFHEPRATETPASEDQPAPAPIAGSGNTPLPDPSTGFISGLGSNGSSIVSLKDAHPQPVHAFILWQTYLQSVNPLSKIIYAPQVQDLVIQAVGGYDSLSTANVALLFAIYAAAVSAMSEADCQAKIGEGKQHLLQKYLTCAQQALGAAEFMRSTNLNILQAFTIFLLAARQSYDADAMWILTGMAVRMGQRLLATVPAQTANATTNINGNSKTVAPQGKNKGKNAATPSFFDTQMRLRVWWQILLLDGRVAQLSGQARVLPNELPDLSLPANLNDSDINPNMTGAPPPITDRPTEMIFCLLRYEMGKLLFSKGSVLHDPKSTIAERDAIIDDLTTYFKEKFLGLLDPAIPLHQIAEAGAHAAVDKMRLMAHHPGQYPDKGKSMPQAEHDMLFKTSVNMVDTLVQGFTATHLEHFKWHIDVYFQLDAVVFMLIESQSQPPEGELVDKAWRLVAEVLHYKRHLVQDQDELGRAVRQLVLRAWESRERRARKEKPGAALPTPPATVAELLAEMRQRRRGQRQQHQQQRVIGGATNNDGSEDDGEADGEAEADGEGTAVLETSRSSTAVDSTAVVPSMDDALSVLAPPLDFQYPATGSSSLDASPFSSYNDMDVLGWETTDWDSWSYWNQLLQGQT</sequence>
<feature type="compositionally biased region" description="Polar residues" evidence="4">
    <location>
        <begin position="708"/>
        <end position="718"/>
    </location>
</feature>
<protein>
    <recommendedName>
        <fullName evidence="5">Zn(2)-C6 fungal-type domain-containing protein</fullName>
    </recommendedName>
</protein>
<dbReference type="SMART" id="SM00906">
    <property type="entry name" value="Fungal_trans"/>
    <property type="match status" value="1"/>
</dbReference>
<gene>
    <name evidence="6" type="ORF">Sste5346_001263</name>
</gene>
<feature type="compositionally biased region" description="Polar residues" evidence="4">
    <location>
        <begin position="102"/>
        <end position="112"/>
    </location>
</feature>